<dbReference type="GeneID" id="92035433"/>
<proteinExistence type="predicted"/>
<evidence type="ECO:0000313" key="2">
    <source>
        <dbReference type="Proteomes" id="UP001360953"/>
    </source>
</evidence>
<dbReference type="Proteomes" id="UP001360953">
    <property type="component" value="Unassembled WGS sequence"/>
</dbReference>
<protein>
    <submittedName>
        <fullName evidence="1">Uncharacterized protein</fullName>
    </submittedName>
</protein>
<keyword evidence="2" id="KW-1185">Reference proteome</keyword>
<sequence length="213" mass="24066">MLSCRRQRTSKPASTDDRPIGKPLNLDYVFLRAWMKRVTGTAHRKHPPPDVFDRDSLVAGLWNARRSRGGFSWDLHKQFPPIQNSGCSRRIIVGLLLQLLFIASPTDLLRHESLVEPASEPGPEHPAAKLYVACDVTRDMDSGHPLFVVWKNIAQSQLFQGVFGTLQNREGGFELVSSETVEIWRADICLSAYLDTTDFVDLDSSIRCQQFQT</sequence>
<name>A0ABR1LSR9_9PEZI</name>
<gene>
    <name evidence="1" type="ORF">J3D65DRAFT_657736</name>
</gene>
<accession>A0ABR1LSR9</accession>
<comment type="caution">
    <text evidence="1">The sequence shown here is derived from an EMBL/GenBank/DDBJ whole genome shotgun (WGS) entry which is preliminary data.</text>
</comment>
<organism evidence="1 2">
    <name type="scientific">Phyllosticta citribraziliensis</name>
    <dbReference type="NCBI Taxonomy" id="989973"/>
    <lineage>
        <taxon>Eukaryota</taxon>
        <taxon>Fungi</taxon>
        <taxon>Dikarya</taxon>
        <taxon>Ascomycota</taxon>
        <taxon>Pezizomycotina</taxon>
        <taxon>Dothideomycetes</taxon>
        <taxon>Dothideomycetes incertae sedis</taxon>
        <taxon>Botryosphaeriales</taxon>
        <taxon>Phyllostictaceae</taxon>
        <taxon>Phyllosticta</taxon>
    </lineage>
</organism>
<evidence type="ECO:0000313" key="1">
    <source>
        <dbReference type="EMBL" id="KAK7538214.1"/>
    </source>
</evidence>
<reference evidence="1 2" key="1">
    <citation type="submission" date="2024-04" db="EMBL/GenBank/DDBJ databases">
        <title>Phyllosticta paracitricarpa is synonymous to the EU quarantine fungus P. citricarpa based on phylogenomic analyses.</title>
        <authorList>
            <consortium name="Lawrence Berkeley National Laboratory"/>
            <person name="Van ingen-buijs V.A."/>
            <person name="Van westerhoven A.C."/>
            <person name="Haridas S."/>
            <person name="Skiadas P."/>
            <person name="Martin F."/>
            <person name="Groenewald J.Z."/>
            <person name="Crous P.W."/>
            <person name="Seidl M.F."/>
        </authorList>
    </citation>
    <scope>NUCLEOTIDE SEQUENCE [LARGE SCALE GENOMIC DNA]</scope>
    <source>
        <strain evidence="1 2">CPC 17464</strain>
    </source>
</reference>
<dbReference type="EMBL" id="JBBPEH010000005">
    <property type="protein sequence ID" value="KAK7538214.1"/>
    <property type="molecule type" value="Genomic_DNA"/>
</dbReference>
<dbReference type="RefSeq" id="XP_066655901.1">
    <property type="nucleotide sequence ID" value="XM_066802527.1"/>
</dbReference>